<reference evidence="1 2" key="1">
    <citation type="submission" date="2021-03" db="EMBL/GenBank/DDBJ databases">
        <title>Genomic Encyclopedia of Type Strains, Phase IV (KMG-IV): sequencing the most valuable type-strain genomes for metagenomic binning, comparative biology and taxonomic classification.</title>
        <authorList>
            <person name="Goeker M."/>
        </authorList>
    </citation>
    <scope>NUCLEOTIDE SEQUENCE [LARGE SCALE GENOMIC DNA]</scope>
    <source>
        <strain evidence="1 2">DSM 13372</strain>
    </source>
</reference>
<name>A0ABS4QVL7_9HYPH</name>
<organism evidence="1 2">
    <name type="scientific">Sinorhizobium kostiense</name>
    <dbReference type="NCBI Taxonomy" id="76747"/>
    <lineage>
        <taxon>Bacteria</taxon>
        <taxon>Pseudomonadati</taxon>
        <taxon>Pseudomonadota</taxon>
        <taxon>Alphaproteobacteria</taxon>
        <taxon>Hyphomicrobiales</taxon>
        <taxon>Rhizobiaceae</taxon>
        <taxon>Sinorhizobium/Ensifer group</taxon>
        <taxon>Sinorhizobium</taxon>
    </lineage>
</organism>
<evidence type="ECO:0000313" key="1">
    <source>
        <dbReference type="EMBL" id="MBP2234668.1"/>
    </source>
</evidence>
<protein>
    <submittedName>
        <fullName evidence="1">Uncharacterized protein</fullName>
    </submittedName>
</protein>
<accession>A0ABS4QVL7</accession>
<evidence type="ECO:0000313" key="2">
    <source>
        <dbReference type="Proteomes" id="UP000730739"/>
    </source>
</evidence>
<sequence length="60" mass="6715">MKWQANVREMVLWCTRRDAQLMSLRQLAHFLGDQGKARAAARAVLNRHSGRAAAEAARPA</sequence>
<gene>
    <name evidence="1" type="ORF">J2Z31_001158</name>
</gene>
<proteinExistence type="predicted"/>
<dbReference type="Proteomes" id="UP000730739">
    <property type="component" value="Unassembled WGS sequence"/>
</dbReference>
<keyword evidence="2" id="KW-1185">Reference proteome</keyword>
<dbReference type="EMBL" id="JAGILA010000001">
    <property type="protein sequence ID" value="MBP2234668.1"/>
    <property type="molecule type" value="Genomic_DNA"/>
</dbReference>
<comment type="caution">
    <text evidence="1">The sequence shown here is derived from an EMBL/GenBank/DDBJ whole genome shotgun (WGS) entry which is preliminary data.</text>
</comment>